<accession>A0A375CNK8</accession>
<dbReference type="Proteomes" id="UP000256297">
    <property type="component" value="Plasmid CBM2589_p"/>
</dbReference>
<reference evidence="1 2" key="1">
    <citation type="submission" date="2018-01" db="EMBL/GenBank/DDBJ databases">
        <authorList>
            <person name="Clerissi C."/>
        </authorList>
    </citation>
    <scope>NUCLEOTIDE SEQUENCE [LARGE SCALE GENOMIC DNA]</scope>
    <source>
        <strain evidence="1">Cupriavidus taiwanensis STM 3521</strain>
        <plasmid evidence="2">cbm2589_p</plasmid>
    </source>
</reference>
<organism evidence="1 2">
    <name type="scientific">Cupriavidus taiwanensis</name>
    <dbReference type="NCBI Taxonomy" id="164546"/>
    <lineage>
        <taxon>Bacteria</taxon>
        <taxon>Pseudomonadati</taxon>
        <taxon>Pseudomonadota</taxon>
        <taxon>Betaproteobacteria</taxon>
        <taxon>Burkholderiales</taxon>
        <taxon>Burkholderiaceae</taxon>
        <taxon>Cupriavidus</taxon>
    </lineage>
</organism>
<proteinExistence type="predicted"/>
<comment type="caution">
    <text evidence="1">The sequence shown here is derived from an EMBL/GenBank/DDBJ whole genome shotgun (WGS) entry which is preliminary data.</text>
</comment>
<geneLocation type="plasmid" evidence="2">
    <name>cbm2589_p</name>
</geneLocation>
<evidence type="ECO:0000313" key="2">
    <source>
        <dbReference type="Proteomes" id="UP000256297"/>
    </source>
</evidence>
<evidence type="ECO:0000313" key="1">
    <source>
        <dbReference type="EMBL" id="SOY76281.1"/>
    </source>
</evidence>
<sequence>MPFTPLPRHLAWRPDPARLNAAPCCAVKPNEPSFHAPLPPKRHPSVRTRTFPACTKVEPAAAGD</sequence>
<gene>
    <name evidence="1" type="ORF">CBM2589_P30008</name>
</gene>
<name>A0A375CNK8_9BURK</name>
<dbReference type="EMBL" id="OFSP01000062">
    <property type="protein sequence ID" value="SOY76281.1"/>
    <property type="molecule type" value="Genomic_DNA"/>
</dbReference>
<dbReference type="AlphaFoldDB" id="A0A375CNK8"/>
<protein>
    <submittedName>
        <fullName evidence="1">Uncharacterized protein</fullName>
    </submittedName>
</protein>